<proteinExistence type="predicted"/>
<evidence type="ECO:0000256" key="1">
    <source>
        <dbReference type="SAM" id="MobiDB-lite"/>
    </source>
</evidence>
<dbReference type="Proteomes" id="UP000237105">
    <property type="component" value="Unassembled WGS sequence"/>
</dbReference>
<evidence type="ECO:0000313" key="3">
    <source>
        <dbReference type="Proteomes" id="UP000237105"/>
    </source>
</evidence>
<keyword evidence="3" id="KW-1185">Reference proteome</keyword>
<reference evidence="3" key="1">
    <citation type="submission" date="2016-06" db="EMBL/GenBank/DDBJ databases">
        <title>Parallel loss of symbiosis genes in relatives of nitrogen-fixing non-legume Parasponia.</title>
        <authorList>
            <person name="Van Velzen R."/>
            <person name="Holmer R."/>
            <person name="Bu F."/>
            <person name="Rutten L."/>
            <person name="Van Zeijl A."/>
            <person name="Liu W."/>
            <person name="Santuari L."/>
            <person name="Cao Q."/>
            <person name="Sharma T."/>
            <person name="Shen D."/>
            <person name="Roswanjaya Y."/>
            <person name="Wardhani T."/>
            <person name="Kalhor M.S."/>
            <person name="Jansen J."/>
            <person name="Van den Hoogen J."/>
            <person name="Gungor B."/>
            <person name="Hartog M."/>
            <person name="Hontelez J."/>
            <person name="Verver J."/>
            <person name="Yang W.-C."/>
            <person name="Schijlen E."/>
            <person name="Repin R."/>
            <person name="Schilthuizen M."/>
            <person name="Schranz E."/>
            <person name="Heidstra R."/>
            <person name="Miyata K."/>
            <person name="Fedorova E."/>
            <person name="Kohlen W."/>
            <person name="Bisseling T."/>
            <person name="Smit S."/>
            <person name="Geurts R."/>
        </authorList>
    </citation>
    <scope>NUCLEOTIDE SEQUENCE [LARGE SCALE GENOMIC DNA]</scope>
    <source>
        <strain evidence="3">cv. WU1-14</strain>
    </source>
</reference>
<name>A0A2P5AEQ5_PARAD</name>
<gene>
    <name evidence="2" type="ORF">PanWU01x14_339480</name>
</gene>
<feature type="region of interest" description="Disordered" evidence="1">
    <location>
        <begin position="1"/>
        <end position="47"/>
    </location>
</feature>
<evidence type="ECO:0000313" key="2">
    <source>
        <dbReference type="EMBL" id="PON35019.1"/>
    </source>
</evidence>
<sequence>MLGDQGKVSKSKDTVQDLPSTNVRRPPVINGRARQPTTRQKLSFPPHNMHNLITTIHNTQMVESRGEADICQSPISYPCAMSMSRFLSRGT</sequence>
<dbReference type="EMBL" id="JXTB01000631">
    <property type="protein sequence ID" value="PON35019.1"/>
    <property type="molecule type" value="Genomic_DNA"/>
</dbReference>
<protein>
    <submittedName>
        <fullName evidence="2">Uncharacterized protein</fullName>
    </submittedName>
</protein>
<dbReference type="AlphaFoldDB" id="A0A2P5AEQ5"/>
<accession>A0A2P5AEQ5</accession>
<comment type="caution">
    <text evidence="2">The sequence shown here is derived from an EMBL/GenBank/DDBJ whole genome shotgun (WGS) entry which is preliminary data.</text>
</comment>
<organism evidence="2 3">
    <name type="scientific">Parasponia andersonii</name>
    <name type="common">Sponia andersonii</name>
    <dbReference type="NCBI Taxonomy" id="3476"/>
    <lineage>
        <taxon>Eukaryota</taxon>
        <taxon>Viridiplantae</taxon>
        <taxon>Streptophyta</taxon>
        <taxon>Embryophyta</taxon>
        <taxon>Tracheophyta</taxon>
        <taxon>Spermatophyta</taxon>
        <taxon>Magnoliopsida</taxon>
        <taxon>eudicotyledons</taxon>
        <taxon>Gunneridae</taxon>
        <taxon>Pentapetalae</taxon>
        <taxon>rosids</taxon>
        <taxon>fabids</taxon>
        <taxon>Rosales</taxon>
        <taxon>Cannabaceae</taxon>
        <taxon>Parasponia</taxon>
    </lineage>
</organism>